<keyword evidence="2" id="KW-0812">Transmembrane</keyword>
<dbReference type="EMBL" id="PPXC01000011">
    <property type="protein sequence ID" value="POH72705.1"/>
    <property type="molecule type" value="Genomic_DNA"/>
</dbReference>
<evidence type="ECO:0000259" key="3">
    <source>
        <dbReference type="Pfam" id="PF14530"/>
    </source>
</evidence>
<feature type="region of interest" description="Disordered" evidence="1">
    <location>
        <begin position="580"/>
        <end position="602"/>
    </location>
</feature>
<sequence length="644" mass="64812">MSNPHSPADSCADAPAVTVPDTHAGAARPSRKGPRRATAPAGAPATSLSSVPALLVVGADGTLVPAPAPVQSAQESALAESPLSEPTLQESESPAPDGHSPDADPPALREPESSDEPASEIEVVDARPAETNAAEEPASEDGAADAQAAVTPNTVASKFAGASADPSEETATVSADAPGDDATQKPAVDALEPEAVADETEAADTALAEQPVTEAAVPLSRRERRLAEQGPMTGAAVASPAATAAAQALTAAPVPESGRIIAEPGAGQQPQEQPGRRRGQRRGKFASFARGLFFLLVISLVVVGMGTVLTGHDEAAVGPSQTEANRQRTWEQTTLLLAQASHLGGSVGSVTVQDILSQTAVDLAVQAAALGDGLPASTTTPTATPAPPTLAQFTAALHASGEALLSNAMTADYAMGRVFAAAGTSQLLQSQNLSTAVGTTPQPSQFLPARVDFPAAVGPTCKSTLEPRPGATIDAALRAGAMGEQKAVYAYQVATTRFAEPQFSSSATLLAGHKRKLQVLNAELELRCLPLATPVAGFGLDSSFTSAPAKALARLEGELSAIYGDLAALSLAQSSSAVTPTAGAASAEPAPSTPSQEPSNPSNLREISVAWLLDSAQKQAFWGGTVGALPGLAATLPPSATATP</sequence>
<protein>
    <recommendedName>
        <fullName evidence="3">DUF4439 domain-containing protein</fullName>
    </recommendedName>
</protein>
<feature type="compositionally biased region" description="Low complexity" evidence="1">
    <location>
        <begin position="262"/>
        <end position="273"/>
    </location>
</feature>
<dbReference type="InterPro" id="IPR012347">
    <property type="entry name" value="Ferritin-like"/>
</dbReference>
<dbReference type="RefSeq" id="WP_103466352.1">
    <property type="nucleotide sequence ID" value="NZ_PPXC01000011.1"/>
</dbReference>
<dbReference type="Gene3D" id="1.20.1260.10">
    <property type="match status" value="1"/>
</dbReference>
<feature type="compositionally biased region" description="Low complexity" evidence="1">
    <location>
        <begin position="580"/>
        <end position="599"/>
    </location>
</feature>
<feature type="transmembrane region" description="Helical" evidence="2">
    <location>
        <begin position="285"/>
        <end position="309"/>
    </location>
</feature>
<evidence type="ECO:0000256" key="2">
    <source>
        <dbReference type="SAM" id="Phobius"/>
    </source>
</evidence>
<dbReference type="Proteomes" id="UP000237061">
    <property type="component" value="Unassembled WGS sequence"/>
</dbReference>
<accession>A0A2S3ZTX0</accession>
<keyword evidence="2" id="KW-0472">Membrane</keyword>
<name>A0A2S3ZTX0_ARTGL</name>
<feature type="region of interest" description="Disordered" evidence="1">
    <location>
        <begin position="1"/>
        <end position="50"/>
    </location>
</feature>
<evidence type="ECO:0000313" key="5">
    <source>
        <dbReference type="Proteomes" id="UP000237061"/>
    </source>
</evidence>
<feature type="region of interest" description="Disordered" evidence="1">
    <location>
        <begin position="260"/>
        <end position="282"/>
    </location>
</feature>
<feature type="domain" description="DUF4439" evidence="3">
    <location>
        <begin position="476"/>
        <end position="570"/>
    </location>
</feature>
<feature type="compositionally biased region" description="Acidic residues" evidence="1">
    <location>
        <begin position="191"/>
        <end position="202"/>
    </location>
</feature>
<proteinExistence type="predicted"/>
<dbReference type="AlphaFoldDB" id="A0A2S3ZTX0"/>
<feature type="compositionally biased region" description="Acidic residues" evidence="1">
    <location>
        <begin position="113"/>
        <end position="123"/>
    </location>
</feature>
<evidence type="ECO:0000256" key="1">
    <source>
        <dbReference type="SAM" id="MobiDB-lite"/>
    </source>
</evidence>
<reference evidence="4 5" key="1">
    <citation type="submission" date="2018-01" db="EMBL/GenBank/DDBJ databases">
        <title>Arthrobacter sp. nov., from glaciers in China.</title>
        <authorList>
            <person name="Liu Q."/>
            <person name="Xin Y.-H."/>
        </authorList>
    </citation>
    <scope>NUCLEOTIDE SEQUENCE [LARGE SCALE GENOMIC DNA]</scope>
    <source>
        <strain evidence="4 5">HLT2-12-2</strain>
    </source>
</reference>
<dbReference type="Pfam" id="PF14530">
    <property type="entry name" value="DUF4439"/>
    <property type="match status" value="1"/>
</dbReference>
<feature type="compositionally biased region" description="Basic and acidic residues" evidence="1">
    <location>
        <begin position="99"/>
        <end position="112"/>
    </location>
</feature>
<dbReference type="InterPro" id="IPR029447">
    <property type="entry name" value="DUF4439"/>
</dbReference>
<comment type="caution">
    <text evidence="4">The sequence shown here is derived from an EMBL/GenBank/DDBJ whole genome shotgun (WGS) entry which is preliminary data.</text>
</comment>
<keyword evidence="2" id="KW-1133">Transmembrane helix</keyword>
<keyword evidence="5" id="KW-1185">Reference proteome</keyword>
<organism evidence="4 5">
    <name type="scientific">Arthrobacter glacialis</name>
    <dbReference type="NCBI Taxonomy" id="1664"/>
    <lineage>
        <taxon>Bacteria</taxon>
        <taxon>Bacillati</taxon>
        <taxon>Actinomycetota</taxon>
        <taxon>Actinomycetes</taxon>
        <taxon>Micrococcales</taxon>
        <taxon>Micrococcaceae</taxon>
        <taxon>Arthrobacter</taxon>
    </lineage>
</organism>
<feature type="compositionally biased region" description="Low complexity" evidence="1">
    <location>
        <begin position="36"/>
        <end position="46"/>
    </location>
</feature>
<feature type="region of interest" description="Disordered" evidence="1">
    <location>
        <begin position="63"/>
        <end position="221"/>
    </location>
</feature>
<gene>
    <name evidence="4" type="ORF">CVS27_13875</name>
</gene>
<evidence type="ECO:0000313" key="4">
    <source>
        <dbReference type="EMBL" id="POH72705.1"/>
    </source>
</evidence>